<dbReference type="Pfam" id="PF13561">
    <property type="entry name" value="adh_short_C2"/>
    <property type="match status" value="1"/>
</dbReference>
<evidence type="ECO:0000313" key="3">
    <source>
        <dbReference type="EMBL" id="GES20037.1"/>
    </source>
</evidence>
<evidence type="ECO:0000256" key="2">
    <source>
        <dbReference type="ARBA" id="ARBA00023002"/>
    </source>
</evidence>
<evidence type="ECO:0000313" key="4">
    <source>
        <dbReference type="Proteomes" id="UP000377595"/>
    </source>
</evidence>
<dbReference type="Gene3D" id="3.40.50.720">
    <property type="entry name" value="NAD(P)-binding Rossmann-like Domain"/>
    <property type="match status" value="1"/>
</dbReference>
<organism evidence="3 4">
    <name type="scientific">Acrocarpospora pleiomorpha</name>
    <dbReference type="NCBI Taxonomy" id="90975"/>
    <lineage>
        <taxon>Bacteria</taxon>
        <taxon>Bacillati</taxon>
        <taxon>Actinomycetota</taxon>
        <taxon>Actinomycetes</taxon>
        <taxon>Streptosporangiales</taxon>
        <taxon>Streptosporangiaceae</taxon>
        <taxon>Acrocarpospora</taxon>
    </lineage>
</organism>
<dbReference type="SUPFAM" id="SSF51735">
    <property type="entry name" value="NAD(P)-binding Rossmann-fold domains"/>
    <property type="match status" value="1"/>
</dbReference>
<name>A0A5M3XEI3_9ACTN</name>
<proteinExistence type="inferred from homology"/>
<dbReference type="Proteomes" id="UP000377595">
    <property type="component" value="Unassembled WGS sequence"/>
</dbReference>
<comment type="caution">
    <text evidence="3">The sequence shown here is derived from an EMBL/GenBank/DDBJ whole genome shotgun (WGS) entry which is preliminary data.</text>
</comment>
<dbReference type="FunFam" id="3.40.50.720:FF:000084">
    <property type="entry name" value="Short-chain dehydrogenase reductase"/>
    <property type="match status" value="1"/>
</dbReference>
<sequence length="263" mass="26609">MPADSNRRSVVVITGASSGIGHAAATLALRRGARVAALGLAPPSAPTGEWSAAEKAGDLLFAECDVRVEGDVEAAFARASAALGPVTGAICSAGIDTGAPSHELSMETWQKVLETNLTGTFLTCRAAIRSFRESGHPGAIVCVSSPWSFVAPRVGGAAAYAASKGGVSSLVRALAVEYAGAGIRVNAVTPGATETELMWANVAPEDLASTRVKINEEVPFGRLADPEEPARAALWLLGPEAGYITGANLTCDGGVLAAGVLTA</sequence>
<protein>
    <submittedName>
        <fullName evidence="3">Glucose-1-dehydrogenase</fullName>
    </submittedName>
</protein>
<comment type="similarity">
    <text evidence="1">Belongs to the short-chain dehydrogenases/reductases (SDR) family.</text>
</comment>
<dbReference type="OrthoDB" id="7064009at2"/>
<dbReference type="InterPro" id="IPR036291">
    <property type="entry name" value="NAD(P)-bd_dom_sf"/>
</dbReference>
<dbReference type="InterPro" id="IPR002347">
    <property type="entry name" value="SDR_fam"/>
</dbReference>
<dbReference type="GO" id="GO:0030497">
    <property type="term" value="P:fatty acid elongation"/>
    <property type="evidence" value="ECO:0007669"/>
    <property type="project" value="TreeGrafter"/>
</dbReference>
<dbReference type="PRINTS" id="PR00080">
    <property type="entry name" value="SDRFAMILY"/>
</dbReference>
<dbReference type="AlphaFoldDB" id="A0A5M3XEI3"/>
<dbReference type="PANTHER" id="PTHR42760:SF123">
    <property type="entry name" value="OXIDOREDUCTASE"/>
    <property type="match status" value="1"/>
</dbReference>
<dbReference type="PANTHER" id="PTHR42760">
    <property type="entry name" value="SHORT-CHAIN DEHYDROGENASES/REDUCTASES FAMILY MEMBER"/>
    <property type="match status" value="1"/>
</dbReference>
<keyword evidence="2" id="KW-0560">Oxidoreductase</keyword>
<keyword evidence="4" id="KW-1185">Reference proteome</keyword>
<dbReference type="EMBL" id="BLAF01000014">
    <property type="protein sequence ID" value="GES20037.1"/>
    <property type="molecule type" value="Genomic_DNA"/>
</dbReference>
<dbReference type="RefSeq" id="WP_155345096.1">
    <property type="nucleotide sequence ID" value="NZ_BAAAHM010000008.1"/>
</dbReference>
<gene>
    <name evidence="3" type="primary">gdh</name>
    <name evidence="3" type="ORF">Aple_029330</name>
</gene>
<accession>A0A5M3XEI3</accession>
<reference evidence="3 4" key="1">
    <citation type="submission" date="2019-10" db="EMBL/GenBank/DDBJ databases">
        <title>Whole genome shotgun sequence of Acrocarpospora pleiomorpha NBRC 16267.</title>
        <authorList>
            <person name="Ichikawa N."/>
            <person name="Kimura A."/>
            <person name="Kitahashi Y."/>
            <person name="Komaki H."/>
            <person name="Oguchi A."/>
        </authorList>
    </citation>
    <scope>NUCLEOTIDE SEQUENCE [LARGE SCALE GENOMIC DNA]</scope>
    <source>
        <strain evidence="3 4">NBRC 16267</strain>
    </source>
</reference>
<evidence type="ECO:0000256" key="1">
    <source>
        <dbReference type="ARBA" id="ARBA00006484"/>
    </source>
</evidence>
<dbReference type="GO" id="GO:0016616">
    <property type="term" value="F:oxidoreductase activity, acting on the CH-OH group of donors, NAD or NADP as acceptor"/>
    <property type="evidence" value="ECO:0007669"/>
    <property type="project" value="TreeGrafter"/>
</dbReference>
<dbReference type="PRINTS" id="PR00081">
    <property type="entry name" value="GDHRDH"/>
</dbReference>